<organism evidence="1 2">
    <name type="scientific">Candidatus Methanofastidiosum methylothiophilum</name>
    <dbReference type="NCBI Taxonomy" id="1705564"/>
    <lineage>
        <taxon>Archaea</taxon>
        <taxon>Methanobacteriati</taxon>
        <taxon>Methanobacteriota</taxon>
        <taxon>Stenosarchaea group</taxon>
        <taxon>Candidatus Methanofastidiosia</taxon>
        <taxon>Candidatus Methanofastidiosales</taxon>
        <taxon>Candidatus Methanofastidiosaceae</taxon>
        <taxon>Candidatus Methanofastidiosum</taxon>
    </lineage>
</organism>
<dbReference type="AlphaFoldDB" id="A0A150IJ82"/>
<evidence type="ECO:0000313" key="1">
    <source>
        <dbReference type="EMBL" id="KYC45039.1"/>
    </source>
</evidence>
<dbReference type="Proteomes" id="UP000075398">
    <property type="component" value="Unassembled WGS sequence"/>
</dbReference>
<gene>
    <name evidence="1" type="ORF">AMQ22_02243</name>
</gene>
<reference evidence="1 2" key="1">
    <citation type="journal article" date="2016" name="ISME J.">
        <title>Chasing the elusive Euryarchaeota class WSA2: genomes reveal a uniquely fastidious methyl-reducing methanogen.</title>
        <authorList>
            <person name="Nobu M.K."/>
            <person name="Narihiro T."/>
            <person name="Kuroda K."/>
            <person name="Mei R."/>
            <person name="Liu W.T."/>
        </authorList>
    </citation>
    <scope>NUCLEOTIDE SEQUENCE [LARGE SCALE GENOMIC DNA]</scope>
    <source>
        <strain evidence="1">U1lsi0528_Bin055</strain>
    </source>
</reference>
<protein>
    <submittedName>
        <fullName evidence="1">Uncharacterized protein</fullName>
    </submittedName>
</protein>
<name>A0A150IJ82_9EURY</name>
<dbReference type="EMBL" id="LNGC01000247">
    <property type="protein sequence ID" value="KYC45039.1"/>
    <property type="molecule type" value="Genomic_DNA"/>
</dbReference>
<accession>A0A150IJ82</accession>
<proteinExistence type="predicted"/>
<sequence length="111" mass="12653">MTKLKLSKTITSGYLGGVERTDYKVIEDKSTFCCLEFKNSILKTDLDTEDISIELDIHKGKVGIPKYDNSFTYIDYCPFCGTKIESDVINFTGKSLCPSKLRHKRYKLVPI</sequence>
<evidence type="ECO:0000313" key="2">
    <source>
        <dbReference type="Proteomes" id="UP000075398"/>
    </source>
</evidence>
<comment type="caution">
    <text evidence="1">The sequence shown here is derived from an EMBL/GenBank/DDBJ whole genome shotgun (WGS) entry which is preliminary data.</text>
</comment>